<evidence type="ECO:0000313" key="3">
    <source>
        <dbReference type="Proteomes" id="UP001596524"/>
    </source>
</evidence>
<accession>A0ABW2MUS3</accession>
<evidence type="ECO:0000259" key="1">
    <source>
        <dbReference type="Pfam" id="PF01844"/>
    </source>
</evidence>
<dbReference type="CDD" id="cd00085">
    <property type="entry name" value="HNHc"/>
    <property type="match status" value="1"/>
</dbReference>
<dbReference type="Gene3D" id="1.10.30.50">
    <property type="match status" value="1"/>
</dbReference>
<keyword evidence="2" id="KW-0540">Nuclease</keyword>
<keyword evidence="2" id="KW-0255">Endonuclease</keyword>
<organism evidence="2 3">
    <name type="scientific">Nocardioides astragali</name>
    <dbReference type="NCBI Taxonomy" id="1776736"/>
    <lineage>
        <taxon>Bacteria</taxon>
        <taxon>Bacillati</taxon>
        <taxon>Actinomycetota</taxon>
        <taxon>Actinomycetes</taxon>
        <taxon>Propionibacteriales</taxon>
        <taxon>Nocardioidaceae</taxon>
        <taxon>Nocardioides</taxon>
    </lineage>
</organism>
<dbReference type="InterPro" id="IPR003615">
    <property type="entry name" value="HNH_nuc"/>
</dbReference>
<comment type="caution">
    <text evidence="2">The sequence shown here is derived from an EMBL/GenBank/DDBJ whole genome shotgun (WGS) entry which is preliminary data.</text>
</comment>
<dbReference type="EMBL" id="JBHTCH010000001">
    <property type="protein sequence ID" value="MFC7358709.1"/>
    <property type="molecule type" value="Genomic_DNA"/>
</dbReference>
<keyword evidence="3" id="KW-1185">Reference proteome</keyword>
<dbReference type="InterPro" id="IPR002711">
    <property type="entry name" value="HNH"/>
</dbReference>
<gene>
    <name evidence="2" type="ORF">ACFQO6_00395</name>
</gene>
<dbReference type="RefSeq" id="WP_255890518.1">
    <property type="nucleotide sequence ID" value="NZ_JAFMZM010000003.1"/>
</dbReference>
<keyword evidence="2" id="KW-0378">Hydrolase</keyword>
<dbReference type="GO" id="GO:0004519">
    <property type="term" value="F:endonuclease activity"/>
    <property type="evidence" value="ECO:0007669"/>
    <property type="project" value="UniProtKB-KW"/>
</dbReference>
<reference evidence="3" key="1">
    <citation type="journal article" date="2019" name="Int. J. Syst. Evol. Microbiol.">
        <title>The Global Catalogue of Microorganisms (GCM) 10K type strain sequencing project: providing services to taxonomists for standard genome sequencing and annotation.</title>
        <authorList>
            <consortium name="The Broad Institute Genomics Platform"/>
            <consortium name="The Broad Institute Genome Sequencing Center for Infectious Disease"/>
            <person name="Wu L."/>
            <person name="Ma J."/>
        </authorList>
    </citation>
    <scope>NUCLEOTIDE SEQUENCE [LARGE SCALE GENOMIC DNA]</scope>
    <source>
        <strain evidence="3">FCH27</strain>
    </source>
</reference>
<feature type="domain" description="HNH" evidence="1">
    <location>
        <begin position="41"/>
        <end position="83"/>
    </location>
</feature>
<evidence type="ECO:0000313" key="2">
    <source>
        <dbReference type="EMBL" id="MFC7358709.1"/>
    </source>
</evidence>
<proteinExistence type="predicted"/>
<dbReference type="Pfam" id="PF01844">
    <property type="entry name" value="HNH"/>
    <property type="match status" value="1"/>
</dbReference>
<sequence>MAVDRSRRARAARRRKRRMLSVEHDLSDTEWAALQAAWGGCAYCGATGGPLQKDCVLALSRGGRYTLDNIAPACGSCNASKCNQEVTSWLRRKRLDERAFLVRHSEIGSALKLRFSAAPAATTDQETEPV</sequence>
<protein>
    <submittedName>
        <fullName evidence="2">HNH endonuclease</fullName>
    </submittedName>
</protein>
<dbReference type="Proteomes" id="UP001596524">
    <property type="component" value="Unassembled WGS sequence"/>
</dbReference>
<name>A0ABW2MUS3_9ACTN</name>